<feature type="region of interest" description="Disordered" evidence="1">
    <location>
        <begin position="89"/>
        <end position="114"/>
    </location>
</feature>
<keyword evidence="2" id="KW-0812">Transmembrane</keyword>
<keyword evidence="2" id="KW-0472">Membrane</keyword>
<reference evidence="3 4" key="1">
    <citation type="journal article" date="2024" name="Ann. Entomol. Soc. Am.">
        <title>Genomic analyses of the southern and eastern yellowjacket wasps (Hymenoptera: Vespidae) reveal evolutionary signatures of social life.</title>
        <authorList>
            <person name="Catto M.A."/>
            <person name="Caine P.B."/>
            <person name="Orr S.E."/>
            <person name="Hunt B.G."/>
            <person name="Goodisman M.A.D."/>
        </authorList>
    </citation>
    <scope>NUCLEOTIDE SEQUENCE [LARGE SCALE GENOMIC DNA]</scope>
    <source>
        <strain evidence="3">232</strain>
        <tissue evidence="3">Head and thorax</tissue>
    </source>
</reference>
<protein>
    <submittedName>
        <fullName evidence="3">Diacylglycerol O-acyltransferase 1 isoform X1</fullName>
    </submittedName>
</protein>
<evidence type="ECO:0000256" key="1">
    <source>
        <dbReference type="SAM" id="MobiDB-lite"/>
    </source>
</evidence>
<evidence type="ECO:0000256" key="2">
    <source>
        <dbReference type="SAM" id="Phobius"/>
    </source>
</evidence>
<evidence type="ECO:0000313" key="4">
    <source>
        <dbReference type="Proteomes" id="UP001607303"/>
    </source>
</evidence>
<keyword evidence="4" id="KW-1185">Reference proteome</keyword>
<dbReference type="EMBL" id="JAYRBN010000027">
    <property type="protein sequence ID" value="KAL2749401.1"/>
    <property type="molecule type" value="Genomic_DNA"/>
</dbReference>
<dbReference type="Proteomes" id="UP001607303">
    <property type="component" value="Unassembled WGS sequence"/>
</dbReference>
<keyword evidence="2" id="KW-1133">Transmembrane helix</keyword>
<evidence type="ECO:0000313" key="3">
    <source>
        <dbReference type="EMBL" id="KAL2749401.1"/>
    </source>
</evidence>
<gene>
    <name evidence="3" type="ORF">V1477_002341</name>
</gene>
<organism evidence="3 4">
    <name type="scientific">Vespula maculifrons</name>
    <name type="common">Eastern yellow jacket</name>
    <name type="synonym">Wasp</name>
    <dbReference type="NCBI Taxonomy" id="7453"/>
    <lineage>
        <taxon>Eukaryota</taxon>
        <taxon>Metazoa</taxon>
        <taxon>Ecdysozoa</taxon>
        <taxon>Arthropoda</taxon>
        <taxon>Hexapoda</taxon>
        <taxon>Insecta</taxon>
        <taxon>Pterygota</taxon>
        <taxon>Neoptera</taxon>
        <taxon>Endopterygota</taxon>
        <taxon>Hymenoptera</taxon>
        <taxon>Apocrita</taxon>
        <taxon>Aculeata</taxon>
        <taxon>Vespoidea</taxon>
        <taxon>Vespidae</taxon>
        <taxon>Vespinae</taxon>
        <taxon>Vespula</taxon>
    </lineage>
</organism>
<comment type="caution">
    <text evidence="3">The sequence shown here is derived from an EMBL/GenBank/DDBJ whole genome shotgun (WGS) entry which is preliminary data.</text>
</comment>
<dbReference type="AlphaFoldDB" id="A0ABD2CWJ9"/>
<sequence>MTMTLSKRSFVNVDFCERLKYIAESNGEIKNDTIICRTVKCVTCDLKRFMPGAYTCTISATISPLYPLPLLSLHSTHLSTPIGTIPSKPETCKKVPPGGGRKEKKKRGNRRKWDDEIGSSEYPCRTSDNVGAMYVCTLYAILFLKLWSYIQVNMWCRISRGKTSSQGRMRRQSLSYNNLQ</sequence>
<proteinExistence type="predicted"/>
<feature type="transmembrane region" description="Helical" evidence="2">
    <location>
        <begin position="131"/>
        <end position="150"/>
    </location>
</feature>
<name>A0ABD2CWJ9_VESMC</name>
<feature type="non-terminal residue" evidence="3">
    <location>
        <position position="180"/>
    </location>
</feature>
<accession>A0ABD2CWJ9</accession>